<dbReference type="AlphaFoldDB" id="H5Y2L9"/>
<reference evidence="1 2" key="1">
    <citation type="submission" date="2011-11" db="EMBL/GenBank/DDBJ databases">
        <title>The Noncontiguous Finished genome of Desulfosporosinus youngiae DSM 17734.</title>
        <authorList>
            <consortium name="US DOE Joint Genome Institute (JGI-PGF)"/>
            <person name="Lucas S."/>
            <person name="Han J."/>
            <person name="Lapidus A."/>
            <person name="Cheng J.-F."/>
            <person name="Goodwin L."/>
            <person name="Pitluck S."/>
            <person name="Peters L."/>
            <person name="Ovchinnikova G."/>
            <person name="Lu M."/>
            <person name="Land M.L."/>
            <person name="Hauser L."/>
            <person name="Pester M."/>
            <person name="Spring S."/>
            <person name="Ollivier B."/>
            <person name="Rattei T."/>
            <person name="Klenk H.-P."/>
            <person name="Wagner M."/>
            <person name="Loy A."/>
            <person name="Woyke T.J."/>
        </authorList>
    </citation>
    <scope>NUCLEOTIDE SEQUENCE [LARGE SCALE GENOMIC DNA]</scope>
    <source>
        <strain evidence="1 2">DSM 17734</strain>
    </source>
</reference>
<accession>H5Y2L9</accession>
<keyword evidence="2" id="KW-1185">Reference proteome</keyword>
<dbReference type="Gene3D" id="2.40.10.370">
    <property type="entry name" value="Protein of unknown function DUF3599"/>
    <property type="match status" value="1"/>
</dbReference>
<dbReference type="Proteomes" id="UP000005104">
    <property type="component" value="Chromosome"/>
</dbReference>
<dbReference type="HOGENOM" id="CLU_161224_0_1_9"/>
<dbReference type="STRING" id="768710.DesyoDRAFT_1112"/>
<organism evidence="1 2">
    <name type="scientific">Desulfosporosinus youngiae DSM 17734</name>
    <dbReference type="NCBI Taxonomy" id="768710"/>
    <lineage>
        <taxon>Bacteria</taxon>
        <taxon>Bacillati</taxon>
        <taxon>Bacillota</taxon>
        <taxon>Clostridia</taxon>
        <taxon>Eubacteriales</taxon>
        <taxon>Desulfitobacteriaceae</taxon>
        <taxon>Desulfosporosinus</taxon>
    </lineage>
</organism>
<proteinExistence type="predicted"/>
<dbReference type="OrthoDB" id="2942871at2"/>
<dbReference type="EMBL" id="CM001441">
    <property type="protein sequence ID" value="EHQ88282.1"/>
    <property type="molecule type" value="Genomic_DNA"/>
</dbReference>
<dbReference type="eggNOG" id="ENOG5032SVF">
    <property type="taxonomic scope" value="Bacteria"/>
</dbReference>
<protein>
    <submittedName>
        <fullName evidence="1">Uncharacterized protein</fullName>
    </submittedName>
</protein>
<dbReference type="InterPro" id="IPR038667">
    <property type="entry name" value="XkdH-like_sf"/>
</dbReference>
<evidence type="ECO:0000313" key="1">
    <source>
        <dbReference type="EMBL" id="EHQ88282.1"/>
    </source>
</evidence>
<name>H5Y2L9_9FIRM</name>
<sequence>MINYKRHRRAIKKLYEDTCTVSRMIDVKKPSGETRQEEQTVYADQKCKLSQKSLASNQQTESTNNILYETKFFIAPELEIKQGDTVAVTHCGRTLKFTAGEPFLYGSHQEISLQREDKA</sequence>
<evidence type="ECO:0000313" key="2">
    <source>
        <dbReference type="Proteomes" id="UP000005104"/>
    </source>
</evidence>
<dbReference type="RefSeq" id="WP_007780455.1">
    <property type="nucleotide sequence ID" value="NZ_CM001441.1"/>
</dbReference>
<gene>
    <name evidence="1" type="ORF">DesyoDRAFT_1112</name>
</gene>